<gene>
    <name evidence="2" type="ORF">J2T57_000721</name>
</gene>
<dbReference type="Pfam" id="PF13374">
    <property type="entry name" value="TPR_10"/>
    <property type="match status" value="1"/>
</dbReference>
<organism evidence="2 3">
    <name type="scientific">Natronocella acetinitrilica</name>
    <dbReference type="NCBI Taxonomy" id="414046"/>
    <lineage>
        <taxon>Bacteria</taxon>
        <taxon>Pseudomonadati</taxon>
        <taxon>Pseudomonadota</taxon>
        <taxon>Gammaproteobacteria</taxon>
        <taxon>Chromatiales</taxon>
        <taxon>Ectothiorhodospiraceae</taxon>
        <taxon>Natronocella</taxon>
    </lineage>
</organism>
<dbReference type="SMART" id="SM00028">
    <property type="entry name" value="TPR"/>
    <property type="match status" value="7"/>
</dbReference>
<accession>A0AAE3G1B7</accession>
<dbReference type="InterPro" id="IPR011990">
    <property type="entry name" value="TPR-like_helical_dom_sf"/>
</dbReference>
<sequence length="792" mass="86877">MSKPEFPATADRMQAAYNAWLADNTSGDRELERFLIRHAKRADAPVVVRDRDGGRAAIAAWLHRQLAKGPERLFYHFPDACRDARRPAVLVRRLLDFLKRLEGFREPIPASADAQIEILPNWLARAAARDRLVVVIPHLDALEGVDEGAVLDWLPEFLPAAVRLVVGVAGDAAQRAAVGRGFQSIDAAAQEPLSLPAVELPEALAAVWASRYGLSEAELESLGLAVPQAAGTLLYRVDDRYVLSGAEAQDAVRRHLLPDGVERQQMHVRLAERCFSGKLTARGLDELPWQLAEAAHWEALWEMTLQPAVLEALLEPGWREELVTLWPQLAELEQVCTRYAAALDTWAGDLEPRRLASLIYRLALALEDAGAPGESVLPLLDRAVALKAELDADERIGLRVALAVTLADGQASEQARQELEALLAEAESTLGADAAATRNTRHALATQFEYAGDLAAAASLYRRTLECREQALGGQRHVALIPHLINLAAVLKADNAFDAAKPLYQRALSIAERSYGNAHPTTAACLDNLAGLLYAGQDFTAAEDYYQRALGIAEQAFGPTHPATAASAHNLGTVMDAREQFKAAEELFRRALDIRQAVYGDDHMDTASSLHNLAGVLDAMGRYPEAEPMYRRAVETWEKVVGKEHPATATSVNNLADLLREKGDYAEAEGLYRRNLETWSRLLGEQHPHTVMTRAELAGLYADQGDAVRAEPMLREAVDQTGRIMGVDNMQHINAVTRLAALLRQSGRVDEAKTILRQVSRQVEGKVGLLSPALQKLQRHLEALDVNSDRLH</sequence>
<dbReference type="Pfam" id="PF12688">
    <property type="entry name" value="TPR_5"/>
    <property type="match status" value="1"/>
</dbReference>
<dbReference type="SUPFAM" id="SSF48452">
    <property type="entry name" value="TPR-like"/>
    <property type="match status" value="3"/>
</dbReference>
<dbReference type="Gene3D" id="1.25.40.10">
    <property type="entry name" value="Tetratricopeptide repeat domain"/>
    <property type="match status" value="2"/>
</dbReference>
<dbReference type="InterPro" id="IPR053137">
    <property type="entry name" value="NLR-like"/>
</dbReference>
<protein>
    <submittedName>
        <fullName evidence="2">Tetratricopeptide (TPR) repeat protein</fullName>
    </submittedName>
</protein>
<proteinExistence type="predicted"/>
<dbReference type="EMBL" id="JALJXV010000002">
    <property type="protein sequence ID" value="MCP1673622.1"/>
    <property type="molecule type" value="Genomic_DNA"/>
</dbReference>
<dbReference type="Pfam" id="PF13424">
    <property type="entry name" value="TPR_12"/>
    <property type="match status" value="2"/>
</dbReference>
<feature type="domain" description="Tetratrico peptide repeat group 5" evidence="1">
    <location>
        <begin position="696"/>
        <end position="762"/>
    </location>
</feature>
<dbReference type="Proteomes" id="UP001205843">
    <property type="component" value="Unassembled WGS sequence"/>
</dbReference>
<reference evidence="2" key="1">
    <citation type="submission" date="2022-03" db="EMBL/GenBank/DDBJ databases">
        <title>Genomic Encyclopedia of Type Strains, Phase III (KMG-III): the genomes of soil and plant-associated and newly described type strains.</title>
        <authorList>
            <person name="Whitman W."/>
        </authorList>
    </citation>
    <scope>NUCLEOTIDE SEQUENCE</scope>
    <source>
        <strain evidence="2">ANL 6-2</strain>
    </source>
</reference>
<dbReference type="AlphaFoldDB" id="A0AAE3G1B7"/>
<dbReference type="RefSeq" id="WP_253474355.1">
    <property type="nucleotide sequence ID" value="NZ_JALJXV010000002.1"/>
</dbReference>
<evidence type="ECO:0000313" key="3">
    <source>
        <dbReference type="Proteomes" id="UP001205843"/>
    </source>
</evidence>
<name>A0AAE3G1B7_9GAMM</name>
<dbReference type="InterPro" id="IPR019734">
    <property type="entry name" value="TPR_rpt"/>
</dbReference>
<comment type="caution">
    <text evidence="2">The sequence shown here is derived from an EMBL/GenBank/DDBJ whole genome shotgun (WGS) entry which is preliminary data.</text>
</comment>
<evidence type="ECO:0000313" key="2">
    <source>
        <dbReference type="EMBL" id="MCP1673622.1"/>
    </source>
</evidence>
<keyword evidence="3" id="KW-1185">Reference proteome</keyword>
<dbReference type="PANTHER" id="PTHR46082">
    <property type="entry name" value="ATP/GTP-BINDING PROTEIN-RELATED"/>
    <property type="match status" value="1"/>
</dbReference>
<dbReference type="InterPro" id="IPR041656">
    <property type="entry name" value="TPR_5"/>
</dbReference>
<evidence type="ECO:0000259" key="1">
    <source>
        <dbReference type="Pfam" id="PF12688"/>
    </source>
</evidence>
<dbReference type="PANTHER" id="PTHR46082:SF6">
    <property type="entry name" value="AAA+ ATPASE DOMAIN-CONTAINING PROTEIN-RELATED"/>
    <property type="match status" value="1"/>
</dbReference>